<proteinExistence type="predicted"/>
<accession>A0A165CZY6</accession>
<evidence type="ECO:0000313" key="2">
    <source>
        <dbReference type="Proteomes" id="UP000077266"/>
    </source>
</evidence>
<sequence>MPAPDHDSSSPTMPPHLPSELWDTILDLVWSADLAADLALEKGQRRDASCPAPAIHACASVCKAWLPRARHCSFSRLRIGDGICSPLLFGDVVSHPLCTFRSSVLYLVLRGEGIDKKCGDLSHVWPYTHLLRTLLSLEFERANLRTTPTPVDRSIFRAQVIPAGITTLDIFSTSYDTFLQLAECISHCQRLQCLFLSRLKCDDWDVSEVQARQLPVPHTLKEFHLHWHEPPLQPLLNWLCPHPGALQLRTLLLRCVGYGSNVLDAATFVRNAGRSIDMLSVEIPRGVYRVRDRGIGECGFLPPCADIDPRAATFCEQGGLSTLTSLRVLTICGRLSGETWISGINGNPQDIPLWTSRYINSLPLACPVSECRFKIRFHLLEHWNVFAWQEALEAIGRRFPLLSRIVWALTLGVRPSEPDVDRIRERARELVAIAINNSVDVLFTAEPS</sequence>
<protein>
    <recommendedName>
        <fullName evidence="3">F-box domain-containing protein</fullName>
    </recommendedName>
</protein>
<organism evidence="1 2">
    <name type="scientific">Exidia glandulosa HHB12029</name>
    <dbReference type="NCBI Taxonomy" id="1314781"/>
    <lineage>
        <taxon>Eukaryota</taxon>
        <taxon>Fungi</taxon>
        <taxon>Dikarya</taxon>
        <taxon>Basidiomycota</taxon>
        <taxon>Agaricomycotina</taxon>
        <taxon>Agaricomycetes</taxon>
        <taxon>Auriculariales</taxon>
        <taxon>Exidiaceae</taxon>
        <taxon>Exidia</taxon>
    </lineage>
</organism>
<dbReference type="AlphaFoldDB" id="A0A165CZY6"/>
<reference evidence="1 2" key="1">
    <citation type="journal article" date="2016" name="Mol. Biol. Evol.">
        <title>Comparative Genomics of Early-Diverging Mushroom-Forming Fungi Provides Insights into the Origins of Lignocellulose Decay Capabilities.</title>
        <authorList>
            <person name="Nagy L.G."/>
            <person name="Riley R."/>
            <person name="Tritt A."/>
            <person name="Adam C."/>
            <person name="Daum C."/>
            <person name="Floudas D."/>
            <person name="Sun H."/>
            <person name="Yadav J.S."/>
            <person name="Pangilinan J."/>
            <person name="Larsson K.H."/>
            <person name="Matsuura K."/>
            <person name="Barry K."/>
            <person name="Labutti K."/>
            <person name="Kuo R."/>
            <person name="Ohm R.A."/>
            <person name="Bhattacharya S.S."/>
            <person name="Shirouzu T."/>
            <person name="Yoshinaga Y."/>
            <person name="Martin F.M."/>
            <person name="Grigoriev I.V."/>
            <person name="Hibbett D.S."/>
        </authorList>
    </citation>
    <scope>NUCLEOTIDE SEQUENCE [LARGE SCALE GENOMIC DNA]</scope>
    <source>
        <strain evidence="1 2">HHB12029</strain>
    </source>
</reference>
<name>A0A165CZY6_EXIGL</name>
<dbReference type="Proteomes" id="UP000077266">
    <property type="component" value="Unassembled WGS sequence"/>
</dbReference>
<dbReference type="EMBL" id="KV426266">
    <property type="protein sequence ID" value="KZV83535.1"/>
    <property type="molecule type" value="Genomic_DNA"/>
</dbReference>
<keyword evidence="2" id="KW-1185">Reference proteome</keyword>
<evidence type="ECO:0000313" key="1">
    <source>
        <dbReference type="EMBL" id="KZV83535.1"/>
    </source>
</evidence>
<evidence type="ECO:0008006" key="3">
    <source>
        <dbReference type="Google" id="ProtNLM"/>
    </source>
</evidence>
<gene>
    <name evidence="1" type="ORF">EXIGLDRAFT_842864</name>
</gene>
<dbReference type="SUPFAM" id="SSF52047">
    <property type="entry name" value="RNI-like"/>
    <property type="match status" value="1"/>
</dbReference>
<dbReference type="OrthoDB" id="2789810at2759"/>
<dbReference type="InParanoid" id="A0A165CZY6"/>